<evidence type="ECO:0000256" key="7">
    <source>
        <dbReference type="ARBA" id="ARBA00023136"/>
    </source>
</evidence>
<keyword evidence="2 10" id="KW-0813">Transport</keyword>
<dbReference type="Gene3D" id="2.170.130.10">
    <property type="entry name" value="TonB-dependent receptor, plug domain"/>
    <property type="match status" value="1"/>
</dbReference>
<keyword evidence="9 10" id="KW-0998">Cell outer membrane</keyword>
<keyword evidence="5 13" id="KW-0732">Signal</keyword>
<evidence type="ECO:0000256" key="1">
    <source>
        <dbReference type="ARBA" id="ARBA00004571"/>
    </source>
</evidence>
<evidence type="ECO:0000256" key="10">
    <source>
        <dbReference type="PROSITE-ProRule" id="PRU01360"/>
    </source>
</evidence>
<comment type="similarity">
    <text evidence="10 11">Belongs to the TonB-dependent receptor family.</text>
</comment>
<keyword evidence="4 10" id="KW-0812">Transmembrane</keyword>
<dbReference type="Pfam" id="PF07715">
    <property type="entry name" value="Plug"/>
    <property type="match status" value="1"/>
</dbReference>
<dbReference type="InterPro" id="IPR000531">
    <property type="entry name" value="Beta-barrel_TonB"/>
</dbReference>
<feature type="signal peptide" evidence="13">
    <location>
        <begin position="1"/>
        <end position="29"/>
    </location>
</feature>
<evidence type="ECO:0000256" key="9">
    <source>
        <dbReference type="ARBA" id="ARBA00023237"/>
    </source>
</evidence>
<dbReference type="Pfam" id="PF00593">
    <property type="entry name" value="TonB_dep_Rec_b-barrel"/>
    <property type="match status" value="1"/>
</dbReference>
<accession>A0A6N3D7P7</accession>
<evidence type="ECO:0000256" key="3">
    <source>
        <dbReference type="ARBA" id="ARBA00022452"/>
    </source>
</evidence>
<evidence type="ECO:0000256" key="12">
    <source>
        <dbReference type="SAM" id="MobiDB-lite"/>
    </source>
</evidence>
<dbReference type="Gene3D" id="2.40.170.20">
    <property type="entry name" value="TonB-dependent receptor, beta-barrel domain"/>
    <property type="match status" value="2"/>
</dbReference>
<keyword evidence="3 10" id="KW-1134">Transmembrane beta strand</keyword>
<gene>
    <name evidence="16" type="primary">cirA_3</name>
    <name evidence="16" type="ORF">VDLFYP95_01850</name>
</gene>
<feature type="domain" description="TonB-dependent receptor-like beta-barrel" evidence="14">
    <location>
        <begin position="449"/>
        <end position="869"/>
    </location>
</feature>
<evidence type="ECO:0000256" key="11">
    <source>
        <dbReference type="RuleBase" id="RU003357"/>
    </source>
</evidence>
<dbReference type="GO" id="GO:0044718">
    <property type="term" value="P:siderophore transmembrane transport"/>
    <property type="evidence" value="ECO:0007669"/>
    <property type="project" value="TreeGrafter"/>
</dbReference>
<dbReference type="PANTHER" id="PTHR30069:SF29">
    <property type="entry name" value="HEMOGLOBIN AND HEMOGLOBIN-HAPTOGLOBIN-BINDING PROTEIN 1-RELATED"/>
    <property type="match status" value="1"/>
</dbReference>
<evidence type="ECO:0000256" key="13">
    <source>
        <dbReference type="SAM" id="SignalP"/>
    </source>
</evidence>
<dbReference type="RefSeq" id="WP_156719910.1">
    <property type="nucleotide sequence ID" value="NZ_CACRUF010000047.1"/>
</dbReference>
<evidence type="ECO:0000256" key="6">
    <source>
        <dbReference type="ARBA" id="ARBA00023077"/>
    </source>
</evidence>
<proteinExistence type="inferred from homology"/>
<evidence type="ECO:0000259" key="15">
    <source>
        <dbReference type="Pfam" id="PF07715"/>
    </source>
</evidence>
<evidence type="ECO:0000256" key="4">
    <source>
        <dbReference type="ARBA" id="ARBA00022692"/>
    </source>
</evidence>
<dbReference type="EMBL" id="CACRUF010000047">
    <property type="protein sequence ID" value="VYU23318.1"/>
    <property type="molecule type" value="Genomic_DNA"/>
</dbReference>
<name>A0A6N3D7P7_9FIRM</name>
<dbReference type="InterPro" id="IPR012910">
    <property type="entry name" value="Plug_dom"/>
</dbReference>
<keyword evidence="7 10" id="KW-0472">Membrane</keyword>
<protein>
    <submittedName>
        <fullName evidence="16">Colicin I receptor</fullName>
    </submittedName>
</protein>
<dbReference type="SUPFAM" id="SSF56935">
    <property type="entry name" value="Porins"/>
    <property type="match status" value="1"/>
</dbReference>
<dbReference type="PROSITE" id="PS52016">
    <property type="entry name" value="TONB_DEPENDENT_REC_3"/>
    <property type="match status" value="1"/>
</dbReference>
<feature type="region of interest" description="Disordered" evidence="12">
    <location>
        <begin position="1146"/>
        <end position="1175"/>
    </location>
</feature>
<organism evidence="16">
    <name type="scientific">Veillonella dispar</name>
    <dbReference type="NCBI Taxonomy" id="39778"/>
    <lineage>
        <taxon>Bacteria</taxon>
        <taxon>Bacillati</taxon>
        <taxon>Bacillota</taxon>
        <taxon>Negativicutes</taxon>
        <taxon>Veillonellales</taxon>
        <taxon>Veillonellaceae</taxon>
        <taxon>Veillonella</taxon>
    </lineage>
</organism>
<dbReference type="InterPro" id="IPR036942">
    <property type="entry name" value="Beta-barrel_TonB_sf"/>
</dbReference>
<feature type="chain" id="PRO_5038997334" evidence="13">
    <location>
        <begin position="30"/>
        <end position="1695"/>
    </location>
</feature>
<evidence type="ECO:0000313" key="16">
    <source>
        <dbReference type="EMBL" id="VYU23318.1"/>
    </source>
</evidence>
<evidence type="ECO:0000259" key="14">
    <source>
        <dbReference type="Pfam" id="PF00593"/>
    </source>
</evidence>
<dbReference type="GO" id="GO:0015344">
    <property type="term" value="F:siderophore uptake transmembrane transporter activity"/>
    <property type="evidence" value="ECO:0007669"/>
    <property type="project" value="TreeGrafter"/>
</dbReference>
<evidence type="ECO:0000256" key="5">
    <source>
        <dbReference type="ARBA" id="ARBA00022729"/>
    </source>
</evidence>
<evidence type="ECO:0000256" key="8">
    <source>
        <dbReference type="ARBA" id="ARBA00023170"/>
    </source>
</evidence>
<reference evidence="16" key="1">
    <citation type="submission" date="2019-11" db="EMBL/GenBank/DDBJ databases">
        <authorList>
            <person name="Feng L."/>
        </authorList>
    </citation>
    <scope>NUCLEOTIDE SEQUENCE</scope>
    <source>
        <strain evidence="16">VdisparLFYP95</strain>
    </source>
</reference>
<sequence length="1695" mass="190373">MNRWGHVKRSIILSSAVALWLSAPLVVWAGNATVTTDVVHVKGTWAEEEAKLNSQQVQIITKKDIEKKQAKSVEDIIFTQTGVSRTVDAMGRVGVSIRGAEARHTLILVDGQPVLGDFDKYSGAADEVQRLGTENVERIEVIQGAASAKYGSDAIGGVVNIITKKAQKKPSLQLNAEGMRRKSDGDAFPYQNFFIRADSGQMGKLKVGLSGSKRDLMPVLASVKRRDSGMAFDYAKHNFKPNVLRYYGDAADIGLVATYEANDKNKFEMRLNRYTEDLVRDVKHSDSDLEPQQHFKRTADRNTANLQWSSRAGKSDWTVETNYSRIKENDVALISYTGRSAYEGSNELRYIDNIDHRQLDIRANANTQLNKNHLLSYGVSYAREEGSGSRLKSSPNTGTMYIDPWDYDKSLLVDKLDRLVRRKGDNSIKVYSHIHDYKFINSGGGMPQWDMDYEYYGAETDAQKPGITYDDYINYGLSESRLSDWSSTSPNNQPVTDEFKARYKALEDRLKAENPVLSATRANIVGDYFKYGESNDPEMRKKAPKLNGKAFLEEYRNRDQRLTTGSGSIRKLNAYVSDTWQVNKNLTLSPILRFDNSSLFGSNLSASLGMTYNVKGNTHRRFKANVGTGYTEPGMGELWYNWEMYASNPVGIGVAKLGWYWAGNPNLKPEKSVNFDMSLEGENKNTYARVGVFHNRIKNYMSVYFTGDFMDFAPYLKGDAKYQRAPDMIYSFKNIGKAEITGVQAEVQQKFGKYWSGKLGYTYLHAINKSDPSMPRQLLDKPMHKVDIGITYDNPKSGWNGSIWGDYYINMLDSNTLNNGGNYWPDILSGDAGVYNKQTYEKKTFGIWNVMVQKRFNKNAMMYFGINNIFNHRDDDRATQERVYRVGVNLKFGGGDSSKTTAIGKSKDGTTVNAVGANTPNGANGEVVNAESGVQNVADVVRLTDFIRSDFDTTKERGVTLVGDYRARWMAHDGSNRPQSPFRANSAIGSAKANMYDANRHSFEQRLRLGFDARLNEFTNLKVIGSATGMSGVDTSWTQSDSKGFNHQRIDTVDLTRRVKKWDVSVGRLTEPMGASGYWFGQSYDGVRAVWNGHDSQVRIGVGTFKHSTGITDSAYTHAVHEVIYRPPTAAELIGINRDEFPYDIESATKTGSDGEKKSSEDTAAPDSPNGIYDSTYKGKTDSIYFYQQLKGLQDEYEAYKATLNLSWSNPNRDQEIEKVNAKLVETQQKQAQVMSRLQDILTKAYPTDMAEKKFSLDIPSGGYAMYEITNKNTGEKLYKTGVIMYNVNSSLYPEYLKEKAKGLIVSADNKDALVNPKGYVEKHGDEINQSVAEIAKYNATDNWSNYNNSELDVVWVKQPDGTFKQSYDYYGQPSSDYEFTGYLGAKTYKYDSGSYVFSDFDAKDAIYKKNFTMASNDWGEGSSYYGWGMPNALFNYMYNLEKVVHDAESENKLPREAIGKIIGNLIQTEGVVLEKDTVPAIDKAAFVQYKKQIGSRLGLQAWYLRSFGGKTHTYLNANGNGNDEYSFSNVAHVFGIGAKYQLGANASVTVDYGQNRSNLGRYLNGNTVYQHERGTADFALKGHQMGGTPHFWMARLDIGRVDLDIPKSWNAFIDYKYFEHGSFFGGNGTGAVPDRYLDGIRSFTFGAGYVPRKDLLLEAFYTFDAKGTNKRDTLYGSESFKLGDYTRIQGTYRF</sequence>
<dbReference type="InterPro" id="IPR037066">
    <property type="entry name" value="Plug_dom_sf"/>
</dbReference>
<keyword evidence="8 16" id="KW-0675">Receptor</keyword>
<dbReference type="GO" id="GO:0009279">
    <property type="term" value="C:cell outer membrane"/>
    <property type="evidence" value="ECO:0007669"/>
    <property type="project" value="UniProtKB-SubCell"/>
</dbReference>
<feature type="domain" description="TonB-dependent receptor plug" evidence="15">
    <location>
        <begin position="54"/>
        <end position="158"/>
    </location>
</feature>
<comment type="subcellular location">
    <subcellularLocation>
        <location evidence="1 10">Cell outer membrane</location>
        <topology evidence="1 10">Multi-pass membrane protein</topology>
    </subcellularLocation>
</comment>
<evidence type="ECO:0000256" key="2">
    <source>
        <dbReference type="ARBA" id="ARBA00022448"/>
    </source>
</evidence>
<dbReference type="PANTHER" id="PTHR30069">
    <property type="entry name" value="TONB-DEPENDENT OUTER MEMBRANE RECEPTOR"/>
    <property type="match status" value="1"/>
</dbReference>
<dbReference type="InterPro" id="IPR039426">
    <property type="entry name" value="TonB-dep_rcpt-like"/>
</dbReference>
<keyword evidence="6 11" id="KW-0798">TonB box</keyword>